<comment type="caution">
    <text evidence="10">The sequence shown here is derived from an EMBL/GenBank/DDBJ whole genome shotgun (WGS) entry which is preliminary data.</text>
</comment>
<comment type="subunit">
    <text evidence="6">Interacts with UQCRFS1.</text>
</comment>
<proteinExistence type="inferred from homology"/>
<dbReference type="PANTHER" id="PTHR46749:SF1">
    <property type="entry name" value="COMPLEX III ASSEMBLY FACTOR LYRM7"/>
    <property type="match status" value="1"/>
</dbReference>
<keyword evidence="11" id="KW-1185">Reference proteome</keyword>
<dbReference type="EMBL" id="CAWYQH010000001">
    <property type="protein sequence ID" value="CAK8671247.1"/>
    <property type="molecule type" value="Genomic_DNA"/>
</dbReference>
<evidence type="ECO:0000259" key="9">
    <source>
        <dbReference type="Pfam" id="PF05347"/>
    </source>
</evidence>
<dbReference type="Pfam" id="PF05347">
    <property type="entry name" value="Complex1_LYR"/>
    <property type="match status" value="1"/>
</dbReference>
<accession>A0ABP0EV84</accession>
<organism evidence="10 11">
    <name type="scientific">Clavelina lepadiformis</name>
    <name type="common">Light-bulb sea squirt</name>
    <name type="synonym">Ascidia lepadiformis</name>
    <dbReference type="NCBI Taxonomy" id="159417"/>
    <lineage>
        <taxon>Eukaryota</taxon>
        <taxon>Metazoa</taxon>
        <taxon>Chordata</taxon>
        <taxon>Tunicata</taxon>
        <taxon>Ascidiacea</taxon>
        <taxon>Aplousobranchia</taxon>
        <taxon>Clavelinidae</taxon>
        <taxon>Clavelina</taxon>
    </lineage>
</organism>
<comment type="function">
    <text evidence="5">Assembly factor required for Rieske Fe-S protein UQCRFS1 incorporation into the cytochrome b-c1 (CIII) complex. Functions as a chaperone, binding to this subunit within the mitochondrial matrix and stabilizing it prior to its translocation and insertion into the late CIII dimeric intermediate within the mitochondrial inner membrane.</text>
</comment>
<feature type="domain" description="Complex 1 LYR protein" evidence="9">
    <location>
        <begin position="10"/>
        <end position="66"/>
    </location>
</feature>
<gene>
    <name evidence="10" type="ORF">CVLEPA_LOCUS298</name>
</gene>
<name>A0ABP0EV84_CLALP</name>
<dbReference type="InterPro" id="IPR050435">
    <property type="entry name" value="MZM1/LYRM7"/>
</dbReference>
<evidence type="ECO:0000256" key="6">
    <source>
        <dbReference type="ARBA" id="ARBA00025809"/>
    </source>
</evidence>
<reference evidence="10 11" key="1">
    <citation type="submission" date="2024-02" db="EMBL/GenBank/DDBJ databases">
        <authorList>
            <person name="Daric V."/>
            <person name="Darras S."/>
        </authorList>
    </citation>
    <scope>NUCLEOTIDE SEQUENCE [LARGE SCALE GENOMIC DNA]</scope>
</reference>
<dbReference type="CDD" id="cd20267">
    <property type="entry name" value="Complex1_LYR_LYRM7"/>
    <property type="match status" value="1"/>
</dbReference>
<evidence type="ECO:0000256" key="3">
    <source>
        <dbReference type="ARBA" id="ARBA00023128"/>
    </source>
</evidence>
<dbReference type="Proteomes" id="UP001642483">
    <property type="component" value="Unassembled WGS sequence"/>
</dbReference>
<dbReference type="InterPro" id="IPR008011">
    <property type="entry name" value="Complex1_LYR_dom"/>
</dbReference>
<evidence type="ECO:0000256" key="1">
    <source>
        <dbReference type="ARBA" id="ARBA00004305"/>
    </source>
</evidence>
<keyword evidence="4" id="KW-0143">Chaperone</keyword>
<comment type="similarity">
    <text evidence="2">Belongs to the complex I LYR family.</text>
</comment>
<evidence type="ECO:0000256" key="7">
    <source>
        <dbReference type="ARBA" id="ARBA00026165"/>
    </source>
</evidence>
<evidence type="ECO:0000256" key="5">
    <source>
        <dbReference type="ARBA" id="ARBA00025430"/>
    </source>
</evidence>
<evidence type="ECO:0000313" key="11">
    <source>
        <dbReference type="Proteomes" id="UP001642483"/>
    </source>
</evidence>
<sequence>MSGTNALRSKVLAAFKDLHKARLQTFRGDKKALDAGRLEINQNFRKNKDITDPVKIEELITVAQDSANILRKHVLQLEQIEENKFRANITKDISFIDNTMYKDIPEEELLKHKKNKRAKCRPEKD</sequence>
<keyword evidence="3" id="KW-0496">Mitochondrion</keyword>
<dbReference type="PANTHER" id="PTHR46749">
    <property type="entry name" value="COMPLEX III ASSEMBLY FACTOR LYRM7"/>
    <property type="match status" value="1"/>
</dbReference>
<evidence type="ECO:0000256" key="8">
    <source>
        <dbReference type="ARBA" id="ARBA00031830"/>
    </source>
</evidence>
<evidence type="ECO:0000313" key="10">
    <source>
        <dbReference type="EMBL" id="CAK8671247.1"/>
    </source>
</evidence>
<evidence type="ECO:0000256" key="2">
    <source>
        <dbReference type="ARBA" id="ARBA00009508"/>
    </source>
</evidence>
<protein>
    <recommendedName>
        <fullName evidence="7">Complex III assembly factor LYRM7</fullName>
    </recommendedName>
    <alternativeName>
        <fullName evidence="8">LYR motif-containing protein 7</fullName>
    </alternativeName>
</protein>
<evidence type="ECO:0000256" key="4">
    <source>
        <dbReference type="ARBA" id="ARBA00023186"/>
    </source>
</evidence>
<dbReference type="InterPro" id="IPR045298">
    <property type="entry name" value="Complex1_LYR_LYRM7"/>
</dbReference>
<comment type="subcellular location">
    <subcellularLocation>
        <location evidence="1">Mitochondrion matrix</location>
    </subcellularLocation>
</comment>